<evidence type="ECO:0000313" key="8">
    <source>
        <dbReference type="Proteomes" id="UP001374803"/>
    </source>
</evidence>
<dbReference type="EMBL" id="CP089983">
    <property type="protein sequence ID" value="WXB05266.1"/>
    <property type="molecule type" value="Genomic_DNA"/>
</dbReference>
<dbReference type="Pfam" id="PF00069">
    <property type="entry name" value="Pkinase"/>
    <property type="match status" value="1"/>
</dbReference>
<dbReference type="PANTHER" id="PTHR43289:SF30">
    <property type="entry name" value="NON-SPECIFIC SERINE_THREONINE PROTEIN KINASE"/>
    <property type="match status" value="1"/>
</dbReference>
<dbReference type="InterPro" id="IPR019734">
    <property type="entry name" value="TPR_rpt"/>
</dbReference>
<evidence type="ECO:0000256" key="4">
    <source>
        <dbReference type="ARBA" id="ARBA00022840"/>
    </source>
</evidence>
<keyword evidence="8" id="KW-1185">Reference proteome</keyword>
<sequence>MPASPLHQASELETSRIGAVVQKKYTIERLLGWGGMAAVYAAKHRNGHRVAIKFLHERFGDDSTARRHFAREAYLANGVGHPGAVPVIDDDVDEHGAAFLVMPLLEGETLRERCRRAEGRLPIAEVGRILSEVLDVLASAHAKGIVHRDIKPENIFITVGGEIRVLDFGIARHTDGDGAATLTGPMIGTPAFMPPEQAVGNSDAIGPPSDCWAVGATIFALLSGEHVHVASNVGAQLVAAATQPARSLGDVVPEVPASIVRFVDKALAFDPQARWPSASEMRAALREVFEGALGKPLDTVAIEPSPPVVPSARGKGAVKPRNRRAWAMALGAVVLAIGGVFVGPRLVSRGSLSSQPSVAEPASKNPEALVHLEAGLQSWRDASRAAAGQRFEQALALDPGLVQARLYLSLLRAEAVQETHPAHQAASLQRDRLGARDLALLEALAPADDMATHLDRRAKRLLEARERFPSDWMVLLVLAYTYLEKNEYAKSFEVLDSVIAREPSLALAWAIKGFALAFSDQTVKARDAWKECMRISPYADGCLQALLMLEQNEGSCVESEKHARALLTLPGVKSMWGTRLAGAIVARGGPMESAREVLDRVSNSYIEKKAAFYVLAGDFDAARRELDAREPELTKDAFEGRHEYFAQLQFSLAMELGDRARAARLASAYQAKREAWLTSSEAQGEILAFRMRYMAGGLSRDDFEQGRRLWLTRVPPYMQFLRDKHFMWIISHALAVRTREDADDALRALPEYLPISPPFARDAQVDQAIGRTYLISGDAEKAIPYLRRGAASCNLFEFPFENTWAHLQLGAALEQMGDLPGACAAYDVVLSRWGKEPRSVSARTARTRHVALRCPASTR</sequence>
<dbReference type="SMART" id="SM00220">
    <property type="entry name" value="S_TKc"/>
    <property type="match status" value="1"/>
</dbReference>
<keyword evidence="2 5" id="KW-0547">Nucleotide-binding</keyword>
<dbReference type="InterPro" id="IPR011990">
    <property type="entry name" value="TPR-like_helical_dom_sf"/>
</dbReference>
<dbReference type="PANTHER" id="PTHR43289">
    <property type="entry name" value="MITOGEN-ACTIVATED PROTEIN KINASE KINASE KINASE 20-RELATED"/>
    <property type="match status" value="1"/>
</dbReference>
<keyword evidence="4 5" id="KW-0067">ATP-binding</keyword>
<dbReference type="GO" id="GO:0016301">
    <property type="term" value="F:kinase activity"/>
    <property type="evidence" value="ECO:0007669"/>
    <property type="project" value="UniProtKB-KW"/>
</dbReference>
<evidence type="ECO:0000313" key="7">
    <source>
        <dbReference type="EMBL" id="WXB05266.1"/>
    </source>
</evidence>
<dbReference type="Gene3D" id="1.10.510.10">
    <property type="entry name" value="Transferase(Phosphotransferase) domain 1"/>
    <property type="match status" value="1"/>
</dbReference>
<dbReference type="PROSITE" id="PS00107">
    <property type="entry name" value="PROTEIN_KINASE_ATP"/>
    <property type="match status" value="1"/>
</dbReference>
<proteinExistence type="predicted"/>
<gene>
    <name evidence="7" type="ORF">LVJ94_51265</name>
</gene>
<protein>
    <submittedName>
        <fullName evidence="7">Protein kinase</fullName>
    </submittedName>
</protein>
<dbReference type="SUPFAM" id="SSF56112">
    <property type="entry name" value="Protein kinase-like (PK-like)"/>
    <property type="match status" value="1"/>
</dbReference>
<keyword evidence="1" id="KW-0808">Transferase</keyword>
<dbReference type="PROSITE" id="PS00108">
    <property type="entry name" value="PROTEIN_KINASE_ST"/>
    <property type="match status" value="1"/>
</dbReference>
<feature type="domain" description="Protein kinase" evidence="6">
    <location>
        <begin position="25"/>
        <end position="289"/>
    </location>
</feature>
<dbReference type="InterPro" id="IPR017441">
    <property type="entry name" value="Protein_kinase_ATP_BS"/>
</dbReference>
<dbReference type="InterPro" id="IPR008271">
    <property type="entry name" value="Ser/Thr_kinase_AS"/>
</dbReference>
<dbReference type="Gene3D" id="3.30.200.20">
    <property type="entry name" value="Phosphorylase Kinase, domain 1"/>
    <property type="match status" value="1"/>
</dbReference>
<dbReference type="Proteomes" id="UP001374803">
    <property type="component" value="Chromosome"/>
</dbReference>
<dbReference type="CDD" id="cd14014">
    <property type="entry name" value="STKc_PknB_like"/>
    <property type="match status" value="1"/>
</dbReference>
<dbReference type="PROSITE" id="PS50011">
    <property type="entry name" value="PROTEIN_KINASE_DOM"/>
    <property type="match status" value="1"/>
</dbReference>
<name>A0ABZ2L654_9BACT</name>
<dbReference type="InterPro" id="IPR011009">
    <property type="entry name" value="Kinase-like_dom_sf"/>
</dbReference>
<organism evidence="7 8">
    <name type="scientific">Pendulispora rubella</name>
    <dbReference type="NCBI Taxonomy" id="2741070"/>
    <lineage>
        <taxon>Bacteria</taxon>
        <taxon>Pseudomonadati</taxon>
        <taxon>Myxococcota</taxon>
        <taxon>Myxococcia</taxon>
        <taxon>Myxococcales</taxon>
        <taxon>Sorangiineae</taxon>
        <taxon>Pendulisporaceae</taxon>
        <taxon>Pendulispora</taxon>
    </lineage>
</organism>
<dbReference type="InterPro" id="IPR000719">
    <property type="entry name" value="Prot_kinase_dom"/>
</dbReference>
<evidence type="ECO:0000259" key="6">
    <source>
        <dbReference type="PROSITE" id="PS50011"/>
    </source>
</evidence>
<keyword evidence="3 7" id="KW-0418">Kinase</keyword>
<evidence type="ECO:0000256" key="3">
    <source>
        <dbReference type="ARBA" id="ARBA00022777"/>
    </source>
</evidence>
<dbReference type="RefSeq" id="WP_394834909.1">
    <property type="nucleotide sequence ID" value="NZ_CP089929.1"/>
</dbReference>
<dbReference type="Gene3D" id="1.25.40.10">
    <property type="entry name" value="Tetratricopeptide repeat domain"/>
    <property type="match status" value="2"/>
</dbReference>
<reference evidence="7" key="1">
    <citation type="submission" date="2021-12" db="EMBL/GenBank/DDBJ databases">
        <title>Discovery of the Pendulisporaceae a myxobacterial family with distinct sporulation behavior and unique specialized metabolism.</title>
        <authorList>
            <person name="Garcia R."/>
            <person name="Popoff A."/>
            <person name="Bader C.D."/>
            <person name="Loehr J."/>
            <person name="Walesch S."/>
            <person name="Walt C."/>
            <person name="Boldt J."/>
            <person name="Bunk B."/>
            <person name="Haeckl F.J.F.P.J."/>
            <person name="Gunesch A.P."/>
            <person name="Birkelbach J."/>
            <person name="Nuebel U."/>
            <person name="Pietschmann T."/>
            <person name="Bach T."/>
            <person name="Mueller R."/>
        </authorList>
    </citation>
    <scope>NUCLEOTIDE SEQUENCE</scope>
    <source>
        <strain evidence="7">MSr11367</strain>
    </source>
</reference>
<dbReference type="SUPFAM" id="SSF48452">
    <property type="entry name" value="TPR-like"/>
    <property type="match status" value="2"/>
</dbReference>
<evidence type="ECO:0000256" key="5">
    <source>
        <dbReference type="PROSITE-ProRule" id="PRU10141"/>
    </source>
</evidence>
<evidence type="ECO:0000256" key="1">
    <source>
        <dbReference type="ARBA" id="ARBA00022679"/>
    </source>
</evidence>
<feature type="binding site" evidence="5">
    <location>
        <position position="53"/>
    </location>
    <ligand>
        <name>ATP</name>
        <dbReference type="ChEBI" id="CHEBI:30616"/>
    </ligand>
</feature>
<evidence type="ECO:0000256" key="2">
    <source>
        <dbReference type="ARBA" id="ARBA00022741"/>
    </source>
</evidence>
<dbReference type="SMART" id="SM00028">
    <property type="entry name" value="TPR"/>
    <property type="match status" value="3"/>
</dbReference>
<accession>A0ABZ2L654</accession>